<dbReference type="GO" id="GO:0008270">
    <property type="term" value="F:zinc ion binding"/>
    <property type="evidence" value="ECO:0007669"/>
    <property type="project" value="UniProtKB-KW"/>
</dbReference>
<reference evidence="6" key="1">
    <citation type="journal article" date="2020" name="New Phytol.">
        <title>Comparative genomics reveals dynamic genome evolution in host specialist ectomycorrhizal fungi.</title>
        <authorList>
            <person name="Lofgren L.A."/>
            <person name="Nguyen N.H."/>
            <person name="Vilgalys R."/>
            <person name="Ruytinx J."/>
            <person name="Liao H.L."/>
            <person name="Branco S."/>
            <person name="Kuo A."/>
            <person name="LaButti K."/>
            <person name="Lipzen A."/>
            <person name="Andreopoulos W."/>
            <person name="Pangilinan J."/>
            <person name="Riley R."/>
            <person name="Hundley H."/>
            <person name="Na H."/>
            <person name="Barry K."/>
            <person name="Grigoriev I.V."/>
            <person name="Stajich J.E."/>
            <person name="Kennedy P.G."/>
        </authorList>
    </citation>
    <scope>NUCLEOTIDE SEQUENCE</scope>
    <source>
        <strain evidence="6">S12</strain>
    </source>
</reference>
<comment type="subcellular location">
    <subcellularLocation>
        <location evidence="1">Nucleus</location>
    </subcellularLocation>
</comment>
<keyword evidence="2" id="KW-0479">Metal-binding</keyword>
<gene>
    <name evidence="6" type="ORF">HD556DRAFT_1250381</name>
</gene>
<dbReference type="AlphaFoldDB" id="A0A9P7A9Y2"/>
<dbReference type="GO" id="GO:0005634">
    <property type="term" value="C:nucleus"/>
    <property type="evidence" value="ECO:0007669"/>
    <property type="project" value="UniProtKB-SubCell"/>
</dbReference>
<evidence type="ECO:0000256" key="3">
    <source>
        <dbReference type="ARBA" id="ARBA00022771"/>
    </source>
</evidence>
<dbReference type="InterPro" id="IPR012337">
    <property type="entry name" value="RNaseH-like_sf"/>
</dbReference>
<dbReference type="EMBL" id="JABBWE010000118">
    <property type="protein sequence ID" value="KAG1785138.1"/>
    <property type="molecule type" value="Genomic_DNA"/>
</dbReference>
<dbReference type="PANTHER" id="PTHR46481:SF10">
    <property type="entry name" value="ZINC FINGER BED DOMAIN-CONTAINING PROTEIN 39"/>
    <property type="match status" value="1"/>
</dbReference>
<sequence>MKFGKSTFWALITSDIIHTGFRANLVQWITENNRPVNIINDRALRDLLLSGRPNIELPSYFTISRDIRASFEKCQELSFAIIHSTTKALPIWRSRCNKADLKANLIPRDVVTRWNSTHDMLHFAVKYRKPIKKITGDKKLPNFRKYRLEDDEWTVVEELVTVLERYKQATLFFSRNSASVFAVIPAMDKLDSHMSNVETKEEFQPAIRAAMKLARKKMDRYWKMTDDSNTYRIATVLHPGLKLEYFR</sequence>
<dbReference type="SUPFAM" id="SSF140996">
    <property type="entry name" value="Hermes dimerisation domain"/>
    <property type="match status" value="1"/>
</dbReference>
<dbReference type="GeneID" id="64592684"/>
<keyword evidence="5" id="KW-0539">Nucleus</keyword>
<comment type="caution">
    <text evidence="6">The sequence shown here is derived from an EMBL/GenBank/DDBJ whole genome shotgun (WGS) entry which is preliminary data.</text>
</comment>
<dbReference type="InterPro" id="IPR052035">
    <property type="entry name" value="ZnF_BED_domain_contain"/>
</dbReference>
<organism evidence="6 7">
    <name type="scientific">Suillus plorans</name>
    <dbReference type="NCBI Taxonomy" id="116603"/>
    <lineage>
        <taxon>Eukaryota</taxon>
        <taxon>Fungi</taxon>
        <taxon>Dikarya</taxon>
        <taxon>Basidiomycota</taxon>
        <taxon>Agaricomycotina</taxon>
        <taxon>Agaricomycetes</taxon>
        <taxon>Agaricomycetidae</taxon>
        <taxon>Boletales</taxon>
        <taxon>Suillineae</taxon>
        <taxon>Suillaceae</taxon>
        <taxon>Suillus</taxon>
    </lineage>
</organism>
<evidence type="ECO:0000256" key="5">
    <source>
        <dbReference type="ARBA" id="ARBA00023242"/>
    </source>
</evidence>
<evidence type="ECO:0000313" key="7">
    <source>
        <dbReference type="Proteomes" id="UP000719766"/>
    </source>
</evidence>
<evidence type="ECO:0000256" key="1">
    <source>
        <dbReference type="ARBA" id="ARBA00004123"/>
    </source>
</evidence>
<evidence type="ECO:0000256" key="4">
    <source>
        <dbReference type="ARBA" id="ARBA00022833"/>
    </source>
</evidence>
<dbReference type="Proteomes" id="UP000719766">
    <property type="component" value="Unassembled WGS sequence"/>
</dbReference>
<name>A0A9P7A9Y2_9AGAM</name>
<keyword evidence="3" id="KW-0863">Zinc-finger</keyword>
<evidence type="ECO:0000313" key="6">
    <source>
        <dbReference type="EMBL" id="KAG1785138.1"/>
    </source>
</evidence>
<feature type="non-terminal residue" evidence="6">
    <location>
        <position position="1"/>
    </location>
</feature>
<dbReference type="SUPFAM" id="SSF53098">
    <property type="entry name" value="Ribonuclease H-like"/>
    <property type="match status" value="1"/>
</dbReference>
<protein>
    <submittedName>
        <fullName evidence="6">Ribonuclease H-like domain-containing protein</fullName>
    </submittedName>
</protein>
<keyword evidence="7" id="KW-1185">Reference proteome</keyword>
<dbReference type="RefSeq" id="XP_041152623.1">
    <property type="nucleotide sequence ID" value="XM_041298920.1"/>
</dbReference>
<dbReference type="PANTHER" id="PTHR46481">
    <property type="entry name" value="ZINC FINGER BED DOMAIN-CONTAINING PROTEIN 4"/>
    <property type="match status" value="1"/>
</dbReference>
<dbReference type="OrthoDB" id="3252425at2759"/>
<proteinExistence type="predicted"/>
<keyword evidence="4" id="KW-0862">Zinc</keyword>
<evidence type="ECO:0000256" key="2">
    <source>
        <dbReference type="ARBA" id="ARBA00022723"/>
    </source>
</evidence>
<accession>A0A9P7A9Y2</accession>